<evidence type="ECO:0000256" key="1">
    <source>
        <dbReference type="ARBA" id="ARBA00005417"/>
    </source>
</evidence>
<evidence type="ECO:0000256" key="6">
    <source>
        <dbReference type="SAM" id="MobiDB-lite"/>
    </source>
</evidence>
<feature type="compositionally biased region" description="Polar residues" evidence="6">
    <location>
        <begin position="24"/>
        <end position="35"/>
    </location>
</feature>
<dbReference type="GO" id="GO:0015658">
    <property type="term" value="F:branched-chain amino acid transmembrane transporter activity"/>
    <property type="evidence" value="ECO:0007669"/>
    <property type="project" value="TreeGrafter"/>
</dbReference>
<dbReference type="AlphaFoldDB" id="A0A1H8Z2N2"/>
<dbReference type="InterPro" id="IPR003593">
    <property type="entry name" value="AAA+_ATPase"/>
</dbReference>
<keyword evidence="5" id="KW-0029">Amino-acid transport</keyword>
<reference evidence="8 9" key="1">
    <citation type="submission" date="2016-10" db="EMBL/GenBank/DDBJ databases">
        <authorList>
            <person name="de Groot N.N."/>
        </authorList>
    </citation>
    <scope>NUCLEOTIDE SEQUENCE [LARGE SCALE GENOMIC DNA]</scope>
    <source>
        <strain evidence="8 9">DSM 22007</strain>
    </source>
</reference>
<dbReference type="Gene3D" id="3.40.50.300">
    <property type="entry name" value="P-loop containing nucleotide triphosphate hydrolases"/>
    <property type="match status" value="1"/>
</dbReference>
<gene>
    <name evidence="8" type="ORF">SAMN04488092_101269</name>
</gene>
<dbReference type="GO" id="GO:0016887">
    <property type="term" value="F:ATP hydrolysis activity"/>
    <property type="evidence" value="ECO:0007669"/>
    <property type="project" value="InterPro"/>
</dbReference>
<dbReference type="PANTHER" id="PTHR43820">
    <property type="entry name" value="HIGH-AFFINITY BRANCHED-CHAIN AMINO ACID TRANSPORT ATP-BINDING PROTEIN LIVF"/>
    <property type="match status" value="1"/>
</dbReference>
<organism evidence="8 9">
    <name type="scientific">Thalassovita taeanensis</name>
    <dbReference type="NCBI Taxonomy" id="657014"/>
    <lineage>
        <taxon>Bacteria</taxon>
        <taxon>Pseudomonadati</taxon>
        <taxon>Pseudomonadota</taxon>
        <taxon>Alphaproteobacteria</taxon>
        <taxon>Rhodobacterales</taxon>
        <taxon>Roseobacteraceae</taxon>
        <taxon>Thalassovita</taxon>
    </lineage>
</organism>
<dbReference type="STRING" id="657014.SAMN04488092_101269"/>
<evidence type="ECO:0000313" key="9">
    <source>
        <dbReference type="Proteomes" id="UP000198634"/>
    </source>
</evidence>
<keyword evidence="3" id="KW-0547">Nucleotide-binding</keyword>
<dbReference type="InterPro" id="IPR003439">
    <property type="entry name" value="ABC_transporter-like_ATP-bd"/>
</dbReference>
<dbReference type="InterPro" id="IPR052156">
    <property type="entry name" value="BCAA_Transport_ATP-bd_LivF"/>
</dbReference>
<name>A0A1H8Z2N2_9RHOB</name>
<evidence type="ECO:0000256" key="2">
    <source>
        <dbReference type="ARBA" id="ARBA00022448"/>
    </source>
</evidence>
<evidence type="ECO:0000313" key="8">
    <source>
        <dbReference type="EMBL" id="SEP58626.1"/>
    </source>
</evidence>
<dbReference type="Pfam" id="PF00005">
    <property type="entry name" value="ABC_tran"/>
    <property type="match status" value="1"/>
</dbReference>
<dbReference type="PROSITE" id="PS50893">
    <property type="entry name" value="ABC_TRANSPORTER_2"/>
    <property type="match status" value="1"/>
</dbReference>
<dbReference type="SUPFAM" id="SSF52540">
    <property type="entry name" value="P-loop containing nucleoside triphosphate hydrolases"/>
    <property type="match status" value="1"/>
</dbReference>
<dbReference type="PANTHER" id="PTHR43820:SF7">
    <property type="entry name" value="BRANCHED-CHAIN AMINO ACID TRANSPORT ATP-BINDING PROTEIN LIVF-RELATED"/>
    <property type="match status" value="1"/>
</dbReference>
<feature type="region of interest" description="Disordered" evidence="6">
    <location>
        <begin position="1"/>
        <end position="41"/>
    </location>
</feature>
<dbReference type="OrthoDB" id="9806149at2"/>
<comment type="similarity">
    <text evidence="1">Belongs to the ABC transporter superfamily.</text>
</comment>
<accession>A0A1H8Z2N2</accession>
<keyword evidence="2" id="KW-0813">Transport</keyword>
<proteinExistence type="inferred from homology"/>
<dbReference type="EMBL" id="FOEP01000001">
    <property type="protein sequence ID" value="SEP58626.1"/>
    <property type="molecule type" value="Genomic_DNA"/>
</dbReference>
<dbReference type="SMART" id="SM00382">
    <property type="entry name" value="AAA"/>
    <property type="match status" value="1"/>
</dbReference>
<evidence type="ECO:0000256" key="3">
    <source>
        <dbReference type="ARBA" id="ARBA00022741"/>
    </source>
</evidence>
<feature type="domain" description="ABC transporter" evidence="7">
    <location>
        <begin position="47"/>
        <end position="278"/>
    </location>
</feature>
<sequence length="278" mass="29658">MSGNPYQDDRGNNDASITKPGGQSRMTPGTSTQTGGRKEQHTGDAFLIGDSMTGGYGKGPDILHDCTIAVNKGEIAVIVGPNGAGKSTAMKAVFGMLDVRSGSVWLDGEDITDLSPQDRVGRGMGFVPQTQNIFTSLTVEENLEMGAFIRRDDFSDTMAQVYELFPILKDKRKQAAGELSGGQRQQVAVGRALMTKPKVLLLDEPTAGVSPIVMDELFDRIIEVARTGIPILMVEQNARQALEIADKGYVLVQGANAHTGTGKELLADADVRKSFLGG</sequence>
<dbReference type="CDD" id="cd03224">
    <property type="entry name" value="ABC_TM1139_LivF_branched"/>
    <property type="match status" value="1"/>
</dbReference>
<evidence type="ECO:0000256" key="4">
    <source>
        <dbReference type="ARBA" id="ARBA00022840"/>
    </source>
</evidence>
<keyword evidence="9" id="KW-1185">Reference proteome</keyword>
<dbReference type="InterPro" id="IPR027417">
    <property type="entry name" value="P-loop_NTPase"/>
</dbReference>
<dbReference type="GO" id="GO:0015807">
    <property type="term" value="P:L-amino acid transport"/>
    <property type="evidence" value="ECO:0007669"/>
    <property type="project" value="TreeGrafter"/>
</dbReference>
<dbReference type="GO" id="GO:0005524">
    <property type="term" value="F:ATP binding"/>
    <property type="evidence" value="ECO:0007669"/>
    <property type="project" value="UniProtKB-KW"/>
</dbReference>
<keyword evidence="4 8" id="KW-0067">ATP-binding</keyword>
<protein>
    <submittedName>
        <fullName evidence="8">Amino acid/amide ABC transporter ATP-binding protein 2, HAAT family (TC 3.A.1.4.-)</fullName>
    </submittedName>
</protein>
<dbReference type="Proteomes" id="UP000198634">
    <property type="component" value="Unassembled WGS sequence"/>
</dbReference>
<evidence type="ECO:0000256" key="5">
    <source>
        <dbReference type="ARBA" id="ARBA00022970"/>
    </source>
</evidence>
<evidence type="ECO:0000259" key="7">
    <source>
        <dbReference type="PROSITE" id="PS50893"/>
    </source>
</evidence>